<dbReference type="FunFam" id="3.30.420.40:FF:000029">
    <property type="entry name" value="Actin-related protein 3"/>
    <property type="match status" value="1"/>
</dbReference>
<dbReference type="Gene3D" id="3.90.640.10">
    <property type="entry name" value="Actin, Chain A, domain 4"/>
    <property type="match status" value="1"/>
</dbReference>
<dbReference type="GeneID" id="37269823"/>
<sequence length="437" mass="48412">MSRSNVIVLDNGTGYTKAGWAGNSEPSFVFPTAIATRSTAAGSGPSAATRTTGASKGAGTTGSNLASKRGIEDLDFFIGDEAVANSKTYQLEQPIKHGLVENWDLMERFWEQCFFKYLRAEPEDHYCMLTEPPLNPPENREATAEIMFESFNVKGLYIAVQAVLALAASWSSNKVTDRTLTGTVIDSGDGVTHVIPVAEGYVIGSAIKHIPIAGRDITYFVQQLLRERGEAANIPPEDSRRVAEKIKEDYSYVCQDIVREFRRYDEDPLKYFERFEGEHAVTGRKYGVDVGYERFLAPEIFFNPEIASSDFLTPLPEVVDSVIQQSPIDVRRGLYKNIVLSGGSTMFAHFGQRLKKDLRTIVDGRLAASELASGSHMRSSGMEVNVISHKMQRYAVWYGGSLLGSLPDFQSACFSKQDYEEYGPSIVRRFSTFGTNS</sequence>
<dbReference type="GO" id="GO:0044396">
    <property type="term" value="P:actin cortical patch organization"/>
    <property type="evidence" value="ECO:0007669"/>
    <property type="project" value="UniProtKB-ARBA"/>
</dbReference>
<evidence type="ECO:0000256" key="4">
    <source>
        <dbReference type="ARBA" id="ARBA00022741"/>
    </source>
</evidence>
<evidence type="ECO:0000256" key="8">
    <source>
        <dbReference type="ARBA" id="ARBA00023892"/>
    </source>
</evidence>
<evidence type="ECO:0000256" key="9">
    <source>
        <dbReference type="ARBA" id="ARBA00031901"/>
    </source>
</evidence>
<name>A0A316ZAD2_9BASI</name>
<reference evidence="11 12" key="1">
    <citation type="journal article" date="2018" name="Mol. Biol. Evol.">
        <title>Broad Genomic Sampling Reveals a Smut Pathogenic Ancestry of the Fungal Clade Ustilaginomycotina.</title>
        <authorList>
            <person name="Kijpornyongpan T."/>
            <person name="Mondo S.J."/>
            <person name="Barry K."/>
            <person name="Sandor L."/>
            <person name="Lee J."/>
            <person name="Lipzen A."/>
            <person name="Pangilinan J."/>
            <person name="LaButti K."/>
            <person name="Hainaut M."/>
            <person name="Henrissat B."/>
            <person name="Grigoriev I.V."/>
            <person name="Spatafora J.W."/>
            <person name="Aime M.C."/>
        </authorList>
    </citation>
    <scope>NUCLEOTIDE SEQUENCE [LARGE SCALE GENOMIC DNA]</scope>
    <source>
        <strain evidence="11 12">MCA 4186</strain>
    </source>
</reference>
<keyword evidence="5" id="KW-0067">ATP-binding</keyword>
<dbReference type="GO" id="GO:0005885">
    <property type="term" value="C:Arp2/3 protein complex"/>
    <property type="evidence" value="ECO:0007669"/>
    <property type="project" value="UniProtKB-ARBA"/>
</dbReference>
<dbReference type="SMART" id="SM00268">
    <property type="entry name" value="ACTIN"/>
    <property type="match status" value="1"/>
</dbReference>
<dbReference type="PROSITE" id="PS01132">
    <property type="entry name" value="ACTINS_ACT_LIKE"/>
    <property type="match status" value="1"/>
</dbReference>
<dbReference type="GO" id="GO:0005524">
    <property type="term" value="F:ATP binding"/>
    <property type="evidence" value="ECO:0007669"/>
    <property type="project" value="UniProtKB-KW"/>
</dbReference>
<keyword evidence="12" id="KW-1185">Reference proteome</keyword>
<dbReference type="OrthoDB" id="421448at2759"/>
<evidence type="ECO:0000256" key="10">
    <source>
        <dbReference type="SAM" id="MobiDB-lite"/>
    </source>
</evidence>
<feature type="region of interest" description="Disordered" evidence="10">
    <location>
        <begin position="39"/>
        <end position="64"/>
    </location>
</feature>
<evidence type="ECO:0000313" key="11">
    <source>
        <dbReference type="EMBL" id="PWN98640.1"/>
    </source>
</evidence>
<dbReference type="AlphaFoldDB" id="A0A316ZAD2"/>
<dbReference type="InterPro" id="IPR020902">
    <property type="entry name" value="Actin/actin-like_CS"/>
</dbReference>
<dbReference type="STRING" id="58919.A0A316ZAD2"/>
<dbReference type="Gene3D" id="3.30.420.40">
    <property type="match status" value="2"/>
</dbReference>
<evidence type="ECO:0000256" key="7">
    <source>
        <dbReference type="ARBA" id="ARBA00023212"/>
    </source>
</evidence>
<comment type="subcellular location">
    <subcellularLocation>
        <location evidence="1">Cytoplasm</location>
        <location evidence="1">Cytoskeleton</location>
    </subcellularLocation>
</comment>
<dbReference type="GO" id="GO:0034314">
    <property type="term" value="P:Arp2/3 complex-mediated actin nucleation"/>
    <property type="evidence" value="ECO:0007669"/>
    <property type="project" value="UniProtKB-ARBA"/>
</dbReference>
<dbReference type="FunFam" id="3.90.640.10:FF:000006">
    <property type="entry name" value="Actin-related protein 3 (ARP3)"/>
    <property type="match status" value="1"/>
</dbReference>
<accession>A0A316ZAD2</accession>
<dbReference type="Pfam" id="PF00022">
    <property type="entry name" value="Actin"/>
    <property type="match status" value="1"/>
</dbReference>
<dbReference type="PANTHER" id="PTHR11937">
    <property type="entry name" value="ACTIN"/>
    <property type="match status" value="1"/>
</dbReference>
<gene>
    <name evidence="11" type="ORF">FA09DRAFT_329688</name>
</gene>
<evidence type="ECO:0000256" key="3">
    <source>
        <dbReference type="ARBA" id="ARBA00022490"/>
    </source>
</evidence>
<dbReference type="SUPFAM" id="SSF53067">
    <property type="entry name" value="Actin-like ATPase domain"/>
    <property type="match status" value="2"/>
</dbReference>
<evidence type="ECO:0000256" key="2">
    <source>
        <dbReference type="ARBA" id="ARBA00006681"/>
    </source>
</evidence>
<comment type="similarity">
    <text evidence="2">Belongs to the actin family. ARP3 subfamily.</text>
</comment>
<organism evidence="11 12">
    <name type="scientific">Tilletiopsis washingtonensis</name>
    <dbReference type="NCBI Taxonomy" id="58919"/>
    <lineage>
        <taxon>Eukaryota</taxon>
        <taxon>Fungi</taxon>
        <taxon>Dikarya</taxon>
        <taxon>Basidiomycota</taxon>
        <taxon>Ustilaginomycotina</taxon>
        <taxon>Exobasidiomycetes</taxon>
        <taxon>Entylomatales</taxon>
        <taxon>Entylomatales incertae sedis</taxon>
        <taxon>Tilletiopsis</taxon>
    </lineage>
</organism>
<dbReference type="GO" id="GO:0003779">
    <property type="term" value="F:actin binding"/>
    <property type="evidence" value="ECO:0007669"/>
    <property type="project" value="UniProtKB-KW"/>
</dbReference>
<evidence type="ECO:0000256" key="1">
    <source>
        <dbReference type="ARBA" id="ARBA00004245"/>
    </source>
</evidence>
<dbReference type="RefSeq" id="XP_025598919.1">
    <property type="nucleotide sequence ID" value="XM_025742279.1"/>
</dbReference>
<proteinExistence type="inferred from homology"/>
<keyword evidence="7" id="KW-0206">Cytoskeleton</keyword>
<protein>
    <recommendedName>
        <fullName evidence="8">Actin-related protein 3</fullName>
    </recommendedName>
    <alternativeName>
        <fullName evidence="9">Actin-like protein 3</fullName>
    </alternativeName>
</protein>
<dbReference type="CDD" id="cd10221">
    <property type="entry name" value="ASKHA_NBD_Arp3-like"/>
    <property type="match status" value="1"/>
</dbReference>
<evidence type="ECO:0000256" key="5">
    <source>
        <dbReference type="ARBA" id="ARBA00022840"/>
    </source>
</evidence>
<dbReference type="Proteomes" id="UP000245946">
    <property type="component" value="Unassembled WGS sequence"/>
</dbReference>
<keyword evidence="6" id="KW-0009">Actin-binding</keyword>
<evidence type="ECO:0000256" key="6">
    <source>
        <dbReference type="ARBA" id="ARBA00023203"/>
    </source>
</evidence>
<dbReference type="FunFam" id="3.30.420.40:FF:000058">
    <property type="entry name" value="Putative actin-related protein 5"/>
    <property type="match status" value="1"/>
</dbReference>
<feature type="compositionally biased region" description="Low complexity" evidence="10">
    <location>
        <begin position="39"/>
        <end position="63"/>
    </location>
</feature>
<keyword evidence="3" id="KW-0963">Cytoplasm</keyword>
<dbReference type="InterPro" id="IPR004000">
    <property type="entry name" value="Actin"/>
</dbReference>
<keyword evidence="4" id="KW-0547">Nucleotide-binding</keyword>
<dbReference type="InterPro" id="IPR043129">
    <property type="entry name" value="ATPase_NBD"/>
</dbReference>
<evidence type="ECO:0000313" key="12">
    <source>
        <dbReference type="Proteomes" id="UP000245946"/>
    </source>
</evidence>
<dbReference type="EMBL" id="KZ819291">
    <property type="protein sequence ID" value="PWN98640.1"/>
    <property type="molecule type" value="Genomic_DNA"/>
</dbReference>